<reference evidence="2 3" key="1">
    <citation type="submission" date="2018-11" db="EMBL/GenBank/DDBJ databases">
        <authorList>
            <person name="Peiro R."/>
            <person name="Begona"/>
            <person name="Cbmso G."/>
            <person name="Lopez M."/>
            <person name="Gonzalez S."/>
            <person name="Sacristan E."/>
            <person name="Castillo E."/>
        </authorList>
    </citation>
    <scope>NUCLEOTIDE SEQUENCE [LARGE SCALE GENOMIC DNA]</scope>
    <source>
        <strain evidence="2">Brev_genome</strain>
    </source>
</reference>
<evidence type="ECO:0000313" key="1">
    <source>
        <dbReference type="EMBL" id="QIH74419.1"/>
    </source>
</evidence>
<dbReference type="Proteomes" id="UP000289220">
    <property type="component" value="Unassembled WGS sequence"/>
</dbReference>
<dbReference type="KEGG" id="bmed:GYM46_16590"/>
<accession>A0A6G7EM65</accession>
<dbReference type="Proteomes" id="UP000501325">
    <property type="component" value="Chromosome"/>
</dbReference>
<dbReference type="InterPro" id="IPR008183">
    <property type="entry name" value="Aldose_1/G6P_1-epimerase"/>
</dbReference>
<dbReference type="InterPro" id="IPR014718">
    <property type="entry name" value="GH-type_carb-bd"/>
</dbReference>
<dbReference type="GO" id="GO:0030246">
    <property type="term" value="F:carbohydrate binding"/>
    <property type="evidence" value="ECO:0007669"/>
    <property type="project" value="InterPro"/>
</dbReference>
<evidence type="ECO:0000313" key="4">
    <source>
        <dbReference type="Proteomes" id="UP000501325"/>
    </source>
</evidence>
<dbReference type="RefSeq" id="WP_154726178.1">
    <property type="nucleotide sequence ID" value="NZ_CP048751.1"/>
</dbReference>
<dbReference type="EMBL" id="UXHF01000033">
    <property type="protein sequence ID" value="VDC50261.1"/>
    <property type="molecule type" value="Genomic_DNA"/>
</dbReference>
<name>A0A6G7EM65_9CAUL</name>
<dbReference type="GO" id="GO:0005975">
    <property type="term" value="P:carbohydrate metabolic process"/>
    <property type="evidence" value="ECO:0007669"/>
    <property type="project" value="InterPro"/>
</dbReference>
<keyword evidence="3" id="KW-1185">Reference proteome</keyword>
<dbReference type="AlphaFoldDB" id="A0A6G7EM65"/>
<dbReference type="Gene3D" id="2.70.98.10">
    <property type="match status" value="1"/>
</dbReference>
<protein>
    <submittedName>
        <fullName evidence="1">Aldose 1-epimerase</fullName>
    </submittedName>
</protein>
<proteinExistence type="predicted"/>
<dbReference type="CDD" id="cd09021">
    <property type="entry name" value="Aldose_epim_Ec_YphB"/>
    <property type="match status" value="1"/>
</dbReference>
<evidence type="ECO:0000313" key="3">
    <source>
        <dbReference type="Proteomes" id="UP000289220"/>
    </source>
</evidence>
<sequence length="296" mass="31641">MSAEAVIQLRAGDWRASLTPGLGGAILDLSLHGRSVLRPTPKGATDLLETACFPLVPYANRIADARFVFEGREVRLTALDRFAPHAHHGDGWLKPWAVEAVDDASADLRLDWSDQAAAQAGGWPWPWRARQAVRLTDQGLEISLSVTNTGDTVMPAGLGLHPYFPRHPDTRLRLSATGVWLTDARGIPERLAAPDAVADWGDGLALAEAPFVDHAYAGWTGEALLDGDGHRIVLNGGAGADWVQVYAPVGADFFCVEPVTHRPDILNGTPGEAGGLARLAPGEHLTLVMRLTAEAI</sequence>
<gene>
    <name evidence="2" type="ORF">BREV_BREV_01833</name>
    <name evidence="1" type="ORF">GYM46_16590</name>
</gene>
<dbReference type="GO" id="GO:0016853">
    <property type="term" value="F:isomerase activity"/>
    <property type="evidence" value="ECO:0007669"/>
    <property type="project" value="InterPro"/>
</dbReference>
<dbReference type="SUPFAM" id="SSF74650">
    <property type="entry name" value="Galactose mutarotase-like"/>
    <property type="match status" value="1"/>
</dbReference>
<dbReference type="Pfam" id="PF01263">
    <property type="entry name" value="Aldose_epim"/>
    <property type="match status" value="1"/>
</dbReference>
<reference evidence="1 4" key="2">
    <citation type="submission" date="2020-01" db="EMBL/GenBank/DDBJ databases">
        <authorList>
            <person name="Wang S."/>
        </authorList>
    </citation>
    <scope>NUCLEOTIDE SEQUENCE [LARGE SCALE GENOMIC DNA]</scope>
    <source>
        <strain evidence="1 4">D151-2-6</strain>
    </source>
</reference>
<dbReference type="InterPro" id="IPR011013">
    <property type="entry name" value="Gal_mutarotase_sf_dom"/>
</dbReference>
<evidence type="ECO:0000313" key="2">
    <source>
        <dbReference type="EMBL" id="VDC50261.1"/>
    </source>
</evidence>
<dbReference type="EMBL" id="CP048751">
    <property type="protein sequence ID" value="QIH74419.1"/>
    <property type="molecule type" value="Genomic_DNA"/>
</dbReference>
<organism evidence="2 3">
    <name type="scientific">Brevundimonas mediterranea</name>
    <dbReference type="NCBI Taxonomy" id="74329"/>
    <lineage>
        <taxon>Bacteria</taxon>
        <taxon>Pseudomonadati</taxon>
        <taxon>Pseudomonadota</taxon>
        <taxon>Alphaproteobacteria</taxon>
        <taxon>Caulobacterales</taxon>
        <taxon>Caulobacteraceae</taxon>
        <taxon>Brevundimonas</taxon>
    </lineage>
</organism>